<protein>
    <submittedName>
        <fullName evidence="6">Techylectin-5A</fullName>
    </submittedName>
</protein>
<keyword evidence="1" id="KW-0106">Calcium</keyword>
<dbReference type="Pfam" id="PF00147">
    <property type="entry name" value="Fibrinogen_C"/>
    <property type="match status" value="1"/>
</dbReference>
<dbReference type="InterPro" id="IPR014716">
    <property type="entry name" value="Fibrinogen_a/b/g_C_1"/>
</dbReference>
<dbReference type="SUPFAM" id="SSF56496">
    <property type="entry name" value="Fibrinogen C-terminal domain-like"/>
    <property type="match status" value="1"/>
</dbReference>
<evidence type="ECO:0000313" key="7">
    <source>
        <dbReference type="Proteomes" id="UP000886998"/>
    </source>
</evidence>
<dbReference type="InterPro" id="IPR002181">
    <property type="entry name" value="Fibrinogen_a/b/g_C_dom"/>
</dbReference>
<dbReference type="FunFam" id="3.90.215.10:FF:000001">
    <property type="entry name" value="Tenascin isoform 1"/>
    <property type="match status" value="1"/>
</dbReference>
<accession>A0A8X6JXP3</accession>
<dbReference type="InterPro" id="IPR050373">
    <property type="entry name" value="Fibrinogen_C-term_domain"/>
</dbReference>
<evidence type="ECO:0000259" key="5">
    <source>
        <dbReference type="PROSITE" id="PS51406"/>
    </source>
</evidence>
<reference evidence="6" key="1">
    <citation type="submission" date="2020-08" db="EMBL/GenBank/DDBJ databases">
        <title>Multicomponent nature underlies the extraordinary mechanical properties of spider dragline silk.</title>
        <authorList>
            <person name="Kono N."/>
            <person name="Nakamura H."/>
            <person name="Mori M."/>
            <person name="Yoshida Y."/>
            <person name="Ohtoshi R."/>
            <person name="Malay A.D."/>
            <person name="Moran D.A.P."/>
            <person name="Tomita M."/>
            <person name="Numata K."/>
            <person name="Arakawa K."/>
        </authorList>
    </citation>
    <scope>NUCLEOTIDE SEQUENCE</scope>
</reference>
<name>A0A8X6JXP3_9ARAC</name>
<evidence type="ECO:0000256" key="2">
    <source>
        <dbReference type="ARBA" id="ARBA00023157"/>
    </source>
</evidence>
<feature type="signal peptide" evidence="4">
    <location>
        <begin position="1"/>
        <end position="19"/>
    </location>
</feature>
<dbReference type="GO" id="GO:0098609">
    <property type="term" value="P:cell-cell adhesion"/>
    <property type="evidence" value="ECO:0007669"/>
    <property type="project" value="UniProtKB-ARBA"/>
</dbReference>
<evidence type="ECO:0000313" key="6">
    <source>
        <dbReference type="EMBL" id="GFS43434.1"/>
    </source>
</evidence>
<dbReference type="PROSITE" id="PS51406">
    <property type="entry name" value="FIBRINOGEN_C_2"/>
    <property type="match status" value="1"/>
</dbReference>
<evidence type="ECO:0000256" key="4">
    <source>
        <dbReference type="SAM" id="SignalP"/>
    </source>
</evidence>
<organism evidence="6 7">
    <name type="scientific">Trichonephila inaurata madagascariensis</name>
    <dbReference type="NCBI Taxonomy" id="2747483"/>
    <lineage>
        <taxon>Eukaryota</taxon>
        <taxon>Metazoa</taxon>
        <taxon>Ecdysozoa</taxon>
        <taxon>Arthropoda</taxon>
        <taxon>Chelicerata</taxon>
        <taxon>Arachnida</taxon>
        <taxon>Araneae</taxon>
        <taxon>Araneomorphae</taxon>
        <taxon>Entelegynae</taxon>
        <taxon>Araneoidea</taxon>
        <taxon>Nephilidae</taxon>
        <taxon>Trichonephila</taxon>
        <taxon>Trichonephila inaurata</taxon>
    </lineage>
</organism>
<dbReference type="GO" id="GO:0005615">
    <property type="term" value="C:extracellular space"/>
    <property type="evidence" value="ECO:0007669"/>
    <property type="project" value="TreeGrafter"/>
</dbReference>
<proteinExistence type="predicted"/>
<gene>
    <name evidence="6" type="ORF">TNIN_317361</name>
</gene>
<feature type="domain" description="Fibrinogen C-terminal" evidence="5">
    <location>
        <begin position="55"/>
        <end position="281"/>
    </location>
</feature>
<dbReference type="OrthoDB" id="6145874at2759"/>
<comment type="function">
    <text evidence="3">Lectin involved in innate immunity. Agglutinates all types of human erythrocytes, Gram-positive and Gram-negative bacteria. Has a stronger agglutinating activity towards Gram-negative bacteria than towards Gram-positive bacteria. Specifically recognizes acetyl group-containing substances on agglutinated cells. The hemagglutinating activity was inhibited by EDTA, acetyl group-containing mono- and disaccharides, N-acetyl derivatives of amino acids, other acetyl group-containing substances, propionamide and benzamide. Enhances the antimicrobial activity of big defensin against Gram-positive bacteria but not against Gram-negative bacteria.</text>
</comment>
<dbReference type="Proteomes" id="UP000886998">
    <property type="component" value="Unassembled WGS sequence"/>
</dbReference>
<keyword evidence="4" id="KW-0732">Signal</keyword>
<dbReference type="SMART" id="SM00186">
    <property type="entry name" value="FBG"/>
    <property type="match status" value="1"/>
</dbReference>
<dbReference type="PANTHER" id="PTHR19143">
    <property type="entry name" value="FIBRINOGEN/TENASCIN/ANGIOPOEITIN"/>
    <property type="match status" value="1"/>
</dbReference>
<feature type="chain" id="PRO_5036463359" evidence="4">
    <location>
        <begin position="20"/>
        <end position="295"/>
    </location>
</feature>
<dbReference type="PANTHER" id="PTHR19143:SF458">
    <property type="entry name" value="FIBRINOGEN C-TERMINAL DOMAIN-CONTAINING PROTEIN-RELATED"/>
    <property type="match status" value="1"/>
</dbReference>
<dbReference type="PROSITE" id="PS00514">
    <property type="entry name" value="FIBRINOGEN_C_1"/>
    <property type="match status" value="1"/>
</dbReference>
<dbReference type="AlphaFoldDB" id="A0A8X6JXP3"/>
<dbReference type="GO" id="GO:0030246">
    <property type="term" value="F:carbohydrate binding"/>
    <property type="evidence" value="ECO:0007669"/>
    <property type="project" value="UniProtKB-ARBA"/>
</dbReference>
<evidence type="ECO:0000256" key="1">
    <source>
        <dbReference type="ARBA" id="ARBA00022837"/>
    </source>
</evidence>
<dbReference type="EMBL" id="BMAV01025654">
    <property type="protein sequence ID" value="GFS43434.1"/>
    <property type="molecule type" value="Genomic_DNA"/>
</dbReference>
<keyword evidence="7" id="KW-1185">Reference proteome</keyword>
<sequence>MKIRLISILLVHFFLYSNGENDKSSECEMNMKSMSFLDMATQMIKSAKENYHTCPNTKVKVLDCEEILKNGYNISKVYTVWPKSRVLNGKHVDVYCDMDTDGGGWTVIQRRGNFSRSKDYFFQDWQAYKTGFGNVDQDFWLGNDNIFALTNQKLYSIRFDLKDVEGNKRYAQYDTFWIDDEEHKYTSHIKGYIGDAGDSMIPVHDNKAFSTKDQDNDSAKNLSCSQLYKGGWWYEACHASNLNGLYLRGKHDSYADGVIWHSWKGHHESMDTSEIKLRPKDFRKEISDANSITPQ</sequence>
<dbReference type="Gene3D" id="3.90.215.10">
    <property type="entry name" value="Gamma Fibrinogen, chain A, domain 1"/>
    <property type="match status" value="1"/>
</dbReference>
<dbReference type="CDD" id="cd00087">
    <property type="entry name" value="FReD"/>
    <property type="match status" value="1"/>
</dbReference>
<dbReference type="InterPro" id="IPR036056">
    <property type="entry name" value="Fibrinogen-like_C"/>
</dbReference>
<evidence type="ECO:0000256" key="3">
    <source>
        <dbReference type="ARBA" id="ARBA00053344"/>
    </source>
</evidence>
<keyword evidence="2" id="KW-1015">Disulfide bond</keyword>
<dbReference type="NCBIfam" id="NF040941">
    <property type="entry name" value="GGGWT_bact"/>
    <property type="match status" value="1"/>
</dbReference>
<comment type="caution">
    <text evidence="6">The sequence shown here is derived from an EMBL/GenBank/DDBJ whole genome shotgun (WGS) entry which is preliminary data.</text>
</comment>
<dbReference type="InterPro" id="IPR020837">
    <property type="entry name" value="Fibrinogen_CS"/>
</dbReference>